<sequence>MPSVSNPALFSTKITPPAIVPGQVMRPALSDLICNVNTAKLVLVRAPAGFGKTTAMIQARARLQEAGVDTAWLTLDSADNDASRFLASLAMATAHMAMYPGAPSAPLDTIALLAVHTSPFALFLDEFEAIQESAVLNLMREIIDHLPRGSQIVI</sequence>
<reference evidence="1 2" key="1">
    <citation type="submission" date="2018-09" db="EMBL/GenBank/DDBJ databases">
        <authorList>
            <person name="Zhu H."/>
        </authorList>
    </citation>
    <scope>NUCLEOTIDE SEQUENCE [LARGE SCALE GENOMIC DNA]</scope>
    <source>
        <strain evidence="1 2">K1S02-61</strain>
    </source>
</reference>
<organism evidence="1 2">
    <name type="scientific">Massilia cavernae</name>
    <dbReference type="NCBI Taxonomy" id="2320864"/>
    <lineage>
        <taxon>Bacteria</taxon>
        <taxon>Pseudomonadati</taxon>
        <taxon>Pseudomonadota</taxon>
        <taxon>Betaproteobacteria</taxon>
        <taxon>Burkholderiales</taxon>
        <taxon>Oxalobacteraceae</taxon>
        <taxon>Telluria group</taxon>
        <taxon>Massilia</taxon>
    </lineage>
</organism>
<evidence type="ECO:0000313" key="2">
    <source>
        <dbReference type="Proteomes" id="UP000284006"/>
    </source>
</evidence>
<proteinExistence type="predicted"/>
<evidence type="ECO:0000313" key="1">
    <source>
        <dbReference type="EMBL" id="RJG24687.1"/>
    </source>
</evidence>
<dbReference type="SUPFAM" id="SSF52540">
    <property type="entry name" value="P-loop containing nucleoside triphosphate hydrolases"/>
    <property type="match status" value="1"/>
</dbReference>
<dbReference type="AlphaFoldDB" id="A0A418Y6V4"/>
<comment type="caution">
    <text evidence="1">The sequence shown here is derived from an EMBL/GenBank/DDBJ whole genome shotgun (WGS) entry which is preliminary data.</text>
</comment>
<feature type="non-terminal residue" evidence="1">
    <location>
        <position position="154"/>
    </location>
</feature>
<dbReference type="EMBL" id="QYUP01000032">
    <property type="protein sequence ID" value="RJG24687.1"/>
    <property type="molecule type" value="Genomic_DNA"/>
</dbReference>
<accession>A0A418Y6V4</accession>
<dbReference type="Proteomes" id="UP000284006">
    <property type="component" value="Unassembled WGS sequence"/>
</dbReference>
<keyword evidence="2" id="KW-1185">Reference proteome</keyword>
<protein>
    <submittedName>
        <fullName evidence="1">Helix-turn-helix transcriptional regulator</fullName>
    </submittedName>
</protein>
<gene>
    <name evidence="1" type="ORF">D3872_03415</name>
</gene>
<name>A0A418Y6V4_9BURK</name>
<dbReference type="InterPro" id="IPR027417">
    <property type="entry name" value="P-loop_NTPase"/>
</dbReference>